<evidence type="ECO:0000313" key="3">
    <source>
        <dbReference type="Proteomes" id="UP000298021"/>
    </source>
</evidence>
<feature type="transmembrane region" description="Helical" evidence="1">
    <location>
        <begin position="233"/>
        <end position="250"/>
    </location>
</feature>
<keyword evidence="1" id="KW-0812">Transmembrane</keyword>
<proteinExistence type="predicted"/>
<gene>
    <name evidence="2" type="ORF">EGT49_06670</name>
</gene>
<comment type="caution">
    <text evidence="2">The sequence shown here is derived from an EMBL/GenBank/DDBJ whole genome shotgun (WGS) entry which is preliminary data.</text>
</comment>
<accession>A0A4Z0JJT7</accession>
<feature type="transmembrane region" description="Helical" evidence="1">
    <location>
        <begin position="139"/>
        <end position="158"/>
    </location>
</feature>
<dbReference type="Pfam" id="PF07907">
    <property type="entry name" value="YibE_F"/>
    <property type="match status" value="1"/>
</dbReference>
<dbReference type="Proteomes" id="UP000298021">
    <property type="component" value="Unassembled WGS sequence"/>
</dbReference>
<organism evidence="2 3">
    <name type="scientific">Companilactobacillus suantsaicola</name>
    <dbReference type="NCBI Taxonomy" id="2487723"/>
    <lineage>
        <taxon>Bacteria</taxon>
        <taxon>Bacillati</taxon>
        <taxon>Bacillota</taxon>
        <taxon>Bacilli</taxon>
        <taxon>Lactobacillales</taxon>
        <taxon>Lactobacillaceae</taxon>
        <taxon>Companilactobacillus</taxon>
    </lineage>
</organism>
<dbReference type="InterPro" id="IPR012507">
    <property type="entry name" value="YibE_F"/>
</dbReference>
<protein>
    <submittedName>
        <fullName evidence="2">YibE/F family protein</fullName>
    </submittedName>
</protein>
<feature type="transmembrane region" description="Helical" evidence="1">
    <location>
        <begin position="286"/>
        <end position="311"/>
    </location>
</feature>
<keyword evidence="1" id="KW-1133">Transmembrane helix</keyword>
<dbReference type="OrthoDB" id="5753718at2"/>
<evidence type="ECO:0000256" key="1">
    <source>
        <dbReference type="SAM" id="Phobius"/>
    </source>
</evidence>
<feature type="transmembrane region" description="Helical" evidence="1">
    <location>
        <begin position="116"/>
        <end position="132"/>
    </location>
</feature>
<dbReference type="PANTHER" id="PTHR41771:SF1">
    <property type="entry name" value="MEMBRANE PROTEIN"/>
    <property type="match status" value="1"/>
</dbReference>
<dbReference type="EMBL" id="RKLY01000014">
    <property type="protein sequence ID" value="TGD23187.1"/>
    <property type="molecule type" value="Genomic_DNA"/>
</dbReference>
<feature type="transmembrane region" description="Helical" evidence="1">
    <location>
        <begin position="331"/>
        <end position="353"/>
    </location>
</feature>
<name>A0A4Z0JJT7_9LACO</name>
<keyword evidence="3" id="KW-1185">Reference proteome</keyword>
<feature type="transmembrane region" description="Helical" evidence="1">
    <location>
        <begin position="164"/>
        <end position="185"/>
    </location>
</feature>
<dbReference type="RefSeq" id="WP_135372722.1">
    <property type="nucleotide sequence ID" value="NZ_RKLY01000014.1"/>
</dbReference>
<feature type="transmembrane region" description="Helical" evidence="1">
    <location>
        <begin position="192"/>
        <end position="213"/>
    </location>
</feature>
<sequence>MKKNIRLLIIVGLLVLLATTFTHFDSFLYHDPIIKVEQTQVTDKQTSTDEYKNTDTQVTQRVTGKFLNTKKRGQKVSFTNTYYRSQLTDNKYRTGQQVILSKSGNHYTAKNIKRDTSVVFTLGIVIFLLYCMKFDRRKLFVSILINIAIYFCYLQLIIGTHNSALLPSTVITALLISATALLVILGPTYSAVMAYSSTVLATTTALLLSTFILGMTGYSGMHLELNDFELQPYLSVFLSQVIFGVLGVILDETMDISSSLLEMKKEVADISEKKLFKSGINIGRELIGPLINILLFIVIAQNLNVVLLYLSNGNSISYTINMTLSLGIGQLLISAIGIVLTVPITSFIASKVITKKVK</sequence>
<evidence type="ECO:0000313" key="2">
    <source>
        <dbReference type="EMBL" id="TGD23187.1"/>
    </source>
</evidence>
<keyword evidence="1" id="KW-0472">Membrane</keyword>
<dbReference type="PANTHER" id="PTHR41771">
    <property type="entry name" value="MEMBRANE PROTEIN-RELATED"/>
    <property type="match status" value="1"/>
</dbReference>
<dbReference type="AlphaFoldDB" id="A0A4Z0JJT7"/>
<reference evidence="2 3" key="1">
    <citation type="submission" date="2018-10" db="EMBL/GenBank/DDBJ databases">
        <title>Lactobacillus sp. R7 and Lactobacillus sp. R19 isolated from fermented mustard green product of Taiwan.</title>
        <authorList>
            <person name="Lin S.-T."/>
        </authorList>
    </citation>
    <scope>NUCLEOTIDE SEQUENCE [LARGE SCALE GENOMIC DNA]</scope>
    <source>
        <strain evidence="2 3">BCRC 81127</strain>
    </source>
</reference>